<name>A0A0J1BHW2_RHOIS</name>
<evidence type="ECO:0000313" key="1">
    <source>
        <dbReference type="EMBL" id="KLU06130.1"/>
    </source>
</evidence>
<proteinExistence type="predicted"/>
<dbReference type="EMBL" id="LECT01000016">
    <property type="protein sequence ID" value="KLU06130.1"/>
    <property type="molecule type" value="Genomic_DNA"/>
</dbReference>
<protein>
    <submittedName>
        <fullName evidence="1">Uncharacterized protein</fullName>
    </submittedName>
</protein>
<keyword evidence="2" id="KW-1185">Reference proteome</keyword>
<evidence type="ECO:0000313" key="2">
    <source>
        <dbReference type="Proteomes" id="UP000036367"/>
    </source>
</evidence>
<accession>A0A0J1BHW2</accession>
<comment type="caution">
    <text evidence="1">The sequence shown here is derived from an EMBL/GenBank/DDBJ whole genome shotgun (WGS) entry which is preliminary data.</text>
</comment>
<sequence>MTTDKSRKKNGIRYQSVVRKRFAVQANAQTAHMVTPDHSCQPA</sequence>
<dbReference type="PATRIC" id="fig|595434.4.peg.1900"/>
<dbReference type="AlphaFoldDB" id="A0A0J1BHW2"/>
<organism evidence="1 2">
    <name type="scientific">Rhodopirellula islandica</name>
    <dbReference type="NCBI Taxonomy" id="595434"/>
    <lineage>
        <taxon>Bacteria</taxon>
        <taxon>Pseudomonadati</taxon>
        <taxon>Planctomycetota</taxon>
        <taxon>Planctomycetia</taxon>
        <taxon>Pirellulales</taxon>
        <taxon>Pirellulaceae</taxon>
        <taxon>Rhodopirellula</taxon>
    </lineage>
</organism>
<gene>
    <name evidence="1" type="ORF">RISK_001981</name>
</gene>
<reference evidence="1" key="1">
    <citation type="submission" date="2015-05" db="EMBL/GenBank/DDBJ databases">
        <title>Permanent draft genome of Rhodopirellula islandicus K833.</title>
        <authorList>
            <person name="Kizina J."/>
            <person name="Richter M."/>
            <person name="Glockner F.O."/>
            <person name="Harder J."/>
        </authorList>
    </citation>
    <scope>NUCLEOTIDE SEQUENCE [LARGE SCALE GENOMIC DNA]</scope>
    <source>
        <strain evidence="1">K833</strain>
    </source>
</reference>
<dbReference type="Proteomes" id="UP000036367">
    <property type="component" value="Unassembled WGS sequence"/>
</dbReference>